<gene>
    <name evidence="2" type="ORF">G2W53_010468</name>
</gene>
<comment type="caution">
    <text evidence="2">The sequence shown here is derived from an EMBL/GenBank/DDBJ whole genome shotgun (WGS) entry which is preliminary data.</text>
</comment>
<name>A0A834X0A9_9FABA</name>
<sequence length="25" mass="2779">MDLTDPNNNAQPSRPKALPHSMKIC</sequence>
<evidence type="ECO:0000313" key="2">
    <source>
        <dbReference type="EMBL" id="KAF7835609.1"/>
    </source>
</evidence>
<accession>A0A834X0A9</accession>
<keyword evidence="3" id="KW-1185">Reference proteome</keyword>
<evidence type="ECO:0000313" key="3">
    <source>
        <dbReference type="Proteomes" id="UP000634136"/>
    </source>
</evidence>
<proteinExistence type="predicted"/>
<protein>
    <submittedName>
        <fullName evidence="2">Uncharacterized protein</fullName>
    </submittedName>
</protein>
<feature type="region of interest" description="Disordered" evidence="1">
    <location>
        <begin position="1"/>
        <end position="25"/>
    </location>
</feature>
<dbReference type="EMBL" id="JAAIUW010000004">
    <property type="protein sequence ID" value="KAF7835609.1"/>
    <property type="molecule type" value="Genomic_DNA"/>
</dbReference>
<organism evidence="2 3">
    <name type="scientific">Senna tora</name>
    <dbReference type="NCBI Taxonomy" id="362788"/>
    <lineage>
        <taxon>Eukaryota</taxon>
        <taxon>Viridiplantae</taxon>
        <taxon>Streptophyta</taxon>
        <taxon>Embryophyta</taxon>
        <taxon>Tracheophyta</taxon>
        <taxon>Spermatophyta</taxon>
        <taxon>Magnoliopsida</taxon>
        <taxon>eudicotyledons</taxon>
        <taxon>Gunneridae</taxon>
        <taxon>Pentapetalae</taxon>
        <taxon>rosids</taxon>
        <taxon>fabids</taxon>
        <taxon>Fabales</taxon>
        <taxon>Fabaceae</taxon>
        <taxon>Caesalpinioideae</taxon>
        <taxon>Cassia clade</taxon>
        <taxon>Senna</taxon>
    </lineage>
</organism>
<dbReference type="AlphaFoldDB" id="A0A834X0A9"/>
<evidence type="ECO:0000256" key="1">
    <source>
        <dbReference type="SAM" id="MobiDB-lite"/>
    </source>
</evidence>
<feature type="compositionally biased region" description="Polar residues" evidence="1">
    <location>
        <begin position="1"/>
        <end position="12"/>
    </location>
</feature>
<reference evidence="2" key="1">
    <citation type="submission" date="2020-09" db="EMBL/GenBank/DDBJ databases">
        <title>Genome-Enabled Discovery of Anthraquinone Biosynthesis in Senna tora.</title>
        <authorList>
            <person name="Kang S.-H."/>
            <person name="Pandey R.P."/>
            <person name="Lee C.-M."/>
            <person name="Sim J.-S."/>
            <person name="Jeong J.-T."/>
            <person name="Choi B.-S."/>
            <person name="Jung M."/>
            <person name="Ginzburg D."/>
            <person name="Zhao K."/>
            <person name="Won S.Y."/>
            <person name="Oh T.-J."/>
            <person name="Yu Y."/>
            <person name="Kim N.-H."/>
            <person name="Lee O.R."/>
            <person name="Lee T.-H."/>
            <person name="Bashyal P."/>
            <person name="Kim T.-S."/>
            <person name="Lee W.-H."/>
            <person name="Kawkins C."/>
            <person name="Kim C.-K."/>
            <person name="Kim J.S."/>
            <person name="Ahn B.O."/>
            <person name="Rhee S.Y."/>
            <person name="Sohng J.K."/>
        </authorList>
    </citation>
    <scope>NUCLEOTIDE SEQUENCE</scope>
    <source>
        <tissue evidence="2">Leaf</tissue>
    </source>
</reference>
<dbReference type="Proteomes" id="UP000634136">
    <property type="component" value="Unassembled WGS sequence"/>
</dbReference>